<reference evidence="1" key="1">
    <citation type="submission" date="2021-02" db="EMBL/GenBank/DDBJ databases">
        <authorList>
            <person name="Nowell W R."/>
        </authorList>
    </citation>
    <scope>NUCLEOTIDE SEQUENCE</scope>
</reference>
<evidence type="ECO:0000313" key="1">
    <source>
        <dbReference type="EMBL" id="CAF4543864.1"/>
    </source>
</evidence>
<sequence length="95" mass="11319">MISDFLIMQASGPFFRLSDIEFQEAVKKYPSLQQDTEVNYVKNTATGSINVGEDNYFDNIMILRQFERMFQLLEFKTEYKNHRLEILVDNARTRR</sequence>
<dbReference type="EMBL" id="CAJOBA010107850">
    <property type="protein sequence ID" value="CAF4543864.1"/>
    <property type="molecule type" value="Genomic_DNA"/>
</dbReference>
<accession>A0A8S2YE37</accession>
<dbReference type="AlphaFoldDB" id="A0A8S2YE37"/>
<name>A0A8S2YE37_9BILA</name>
<evidence type="ECO:0000313" key="2">
    <source>
        <dbReference type="Proteomes" id="UP000682733"/>
    </source>
</evidence>
<dbReference type="Proteomes" id="UP000682733">
    <property type="component" value="Unassembled WGS sequence"/>
</dbReference>
<comment type="caution">
    <text evidence="1">The sequence shown here is derived from an EMBL/GenBank/DDBJ whole genome shotgun (WGS) entry which is preliminary data.</text>
</comment>
<proteinExistence type="predicted"/>
<organism evidence="1 2">
    <name type="scientific">Didymodactylos carnosus</name>
    <dbReference type="NCBI Taxonomy" id="1234261"/>
    <lineage>
        <taxon>Eukaryota</taxon>
        <taxon>Metazoa</taxon>
        <taxon>Spiralia</taxon>
        <taxon>Gnathifera</taxon>
        <taxon>Rotifera</taxon>
        <taxon>Eurotatoria</taxon>
        <taxon>Bdelloidea</taxon>
        <taxon>Philodinida</taxon>
        <taxon>Philodinidae</taxon>
        <taxon>Didymodactylos</taxon>
    </lineage>
</organism>
<protein>
    <submittedName>
        <fullName evidence="1">Uncharacterized protein</fullName>
    </submittedName>
</protein>
<feature type="non-terminal residue" evidence="1">
    <location>
        <position position="95"/>
    </location>
</feature>
<gene>
    <name evidence="1" type="ORF">TMI583_LOCUS49441</name>
</gene>